<evidence type="ECO:0008006" key="3">
    <source>
        <dbReference type="Google" id="ProtNLM"/>
    </source>
</evidence>
<protein>
    <recommendedName>
        <fullName evidence="3">Reverse transcriptase domain-containing protein</fullName>
    </recommendedName>
</protein>
<proteinExistence type="predicted"/>
<organism evidence="1 2">
    <name type="scientific">Solanum verrucosum</name>
    <dbReference type="NCBI Taxonomy" id="315347"/>
    <lineage>
        <taxon>Eukaryota</taxon>
        <taxon>Viridiplantae</taxon>
        <taxon>Streptophyta</taxon>
        <taxon>Embryophyta</taxon>
        <taxon>Tracheophyta</taxon>
        <taxon>Spermatophyta</taxon>
        <taxon>Magnoliopsida</taxon>
        <taxon>eudicotyledons</taxon>
        <taxon>Gunneridae</taxon>
        <taxon>Pentapetalae</taxon>
        <taxon>asterids</taxon>
        <taxon>lamiids</taxon>
        <taxon>Solanales</taxon>
        <taxon>Solanaceae</taxon>
        <taxon>Solanoideae</taxon>
        <taxon>Solaneae</taxon>
        <taxon>Solanum</taxon>
    </lineage>
</organism>
<accession>A0AAF0TAC5</accession>
<dbReference type="EMBL" id="CP133612">
    <property type="protein sequence ID" value="WMV10028.1"/>
    <property type="molecule type" value="Genomic_DNA"/>
</dbReference>
<evidence type="ECO:0000313" key="1">
    <source>
        <dbReference type="EMBL" id="WMV10028.1"/>
    </source>
</evidence>
<gene>
    <name evidence="1" type="ORF">MTR67_003413</name>
</gene>
<sequence length="168" mass="18653">MGEEEEKSHDTGLGTYKSVQARNPRAIEDEFIGVFTGLMGASNSNLPCLNAEVVKTGVCLTLQQQKDLIKEVTKEEIIEAIKTMPKEKAPGVDGFPIEFFTGNWDIFKGEVLEAVQQFFITGDLMPAINTTAITLILKFLPLQRLRIIDPLHVALLCTKSSQRSLQED</sequence>
<dbReference type="AlphaFoldDB" id="A0AAF0TAC5"/>
<keyword evidence="2" id="KW-1185">Reference proteome</keyword>
<reference evidence="1" key="1">
    <citation type="submission" date="2023-08" db="EMBL/GenBank/DDBJ databases">
        <title>A de novo genome assembly of Solanum verrucosum Schlechtendal, a Mexican diploid species geographically isolated from the other diploid A-genome species in potato relatives.</title>
        <authorList>
            <person name="Hosaka K."/>
        </authorList>
    </citation>
    <scope>NUCLEOTIDE SEQUENCE</scope>
    <source>
        <tissue evidence="1">Young leaves</tissue>
    </source>
</reference>
<evidence type="ECO:0000313" key="2">
    <source>
        <dbReference type="Proteomes" id="UP001234989"/>
    </source>
</evidence>
<name>A0AAF0TAC5_SOLVR</name>
<dbReference type="Proteomes" id="UP001234989">
    <property type="component" value="Chromosome 1"/>
</dbReference>